<feature type="non-terminal residue" evidence="2">
    <location>
        <position position="108"/>
    </location>
</feature>
<dbReference type="GO" id="GO:0004519">
    <property type="term" value="F:endonuclease activity"/>
    <property type="evidence" value="ECO:0007669"/>
    <property type="project" value="UniProtKB-KW"/>
</dbReference>
<dbReference type="Pfam" id="PF20469">
    <property type="entry name" value="OLD-like_TOPRIM"/>
    <property type="match status" value="1"/>
</dbReference>
<evidence type="ECO:0000259" key="1">
    <source>
        <dbReference type="Pfam" id="PF20469"/>
    </source>
</evidence>
<dbReference type="Proteomes" id="UP000786185">
    <property type="component" value="Unassembled WGS sequence"/>
</dbReference>
<feature type="domain" description="OLD protein-like TOPRIM" evidence="1">
    <location>
        <begin position="79"/>
        <end position="107"/>
    </location>
</feature>
<dbReference type="EMBL" id="SCLC01000345">
    <property type="protein sequence ID" value="MBF4436759.1"/>
    <property type="molecule type" value="Genomic_DNA"/>
</dbReference>
<dbReference type="AlphaFoldDB" id="A0AAW4BI47"/>
<keyword evidence="2" id="KW-0255">Endonuclease</keyword>
<sequence>AHIHTHIQKSLFDNIKYENTQIIYSTHSSHISEVSNVKNMNIIGLVDGTCEVFQPAKGLTNEQTGFVQRYLDAIRSNLLFARSVILVEGDAEEILIPVLFKKSTGLSL</sequence>
<feature type="non-terminal residue" evidence="2">
    <location>
        <position position="1"/>
    </location>
</feature>
<dbReference type="InterPro" id="IPR034139">
    <property type="entry name" value="TOPRIM_OLD"/>
</dbReference>
<comment type="caution">
    <text evidence="2">The sequence shown here is derived from an EMBL/GenBank/DDBJ whole genome shotgun (WGS) entry which is preliminary data.</text>
</comment>
<proteinExistence type="predicted"/>
<accession>A0AAW4BI47</accession>
<evidence type="ECO:0000313" key="3">
    <source>
        <dbReference type="Proteomes" id="UP000786185"/>
    </source>
</evidence>
<organism evidence="2 3">
    <name type="scientific">Vibrio anguillarum</name>
    <name type="common">Listonella anguillarum</name>
    <dbReference type="NCBI Taxonomy" id="55601"/>
    <lineage>
        <taxon>Bacteria</taxon>
        <taxon>Pseudomonadati</taxon>
        <taxon>Pseudomonadota</taxon>
        <taxon>Gammaproteobacteria</taxon>
        <taxon>Vibrionales</taxon>
        <taxon>Vibrionaceae</taxon>
        <taxon>Vibrio</taxon>
    </lineage>
</organism>
<keyword evidence="2" id="KW-0540">Nuclease</keyword>
<keyword evidence="2" id="KW-0378">Hydrolase</keyword>
<name>A0AAW4BI47_VIBAN</name>
<evidence type="ECO:0000313" key="2">
    <source>
        <dbReference type="EMBL" id="MBF4436759.1"/>
    </source>
</evidence>
<reference evidence="2" key="1">
    <citation type="journal article" date="2021" name="PeerJ">
        <title>Analysis of 44 Vibrio anguillarum genomes reveals high genetic diversity.</title>
        <authorList>
            <person name="Hansen M.J."/>
            <person name="Dalsgaard I."/>
        </authorList>
    </citation>
    <scope>NUCLEOTIDE SEQUENCE</scope>
    <source>
        <strain evidence="2">850617-1/1</strain>
    </source>
</reference>
<gene>
    <name evidence="2" type="ORF">ERJ77_20130</name>
</gene>
<protein>
    <submittedName>
        <fullName evidence="2">ATP-dependent endonuclease</fullName>
    </submittedName>
</protein>